<dbReference type="AlphaFoldDB" id="A0AA38TWA5"/>
<dbReference type="InterPro" id="IPR036789">
    <property type="entry name" value="Ribosomal_uL6-like_a/b-dom_sf"/>
</dbReference>
<dbReference type="GO" id="GO:0003735">
    <property type="term" value="F:structural constituent of ribosome"/>
    <property type="evidence" value="ECO:0007669"/>
    <property type="project" value="InterPro"/>
</dbReference>
<organism evidence="2 3">
    <name type="scientific">Centaurea solstitialis</name>
    <name type="common">yellow star-thistle</name>
    <dbReference type="NCBI Taxonomy" id="347529"/>
    <lineage>
        <taxon>Eukaryota</taxon>
        <taxon>Viridiplantae</taxon>
        <taxon>Streptophyta</taxon>
        <taxon>Embryophyta</taxon>
        <taxon>Tracheophyta</taxon>
        <taxon>Spermatophyta</taxon>
        <taxon>Magnoliopsida</taxon>
        <taxon>eudicotyledons</taxon>
        <taxon>Gunneridae</taxon>
        <taxon>Pentapetalae</taxon>
        <taxon>asterids</taxon>
        <taxon>campanulids</taxon>
        <taxon>Asterales</taxon>
        <taxon>Asteraceae</taxon>
        <taxon>Carduoideae</taxon>
        <taxon>Cardueae</taxon>
        <taxon>Centaureinae</taxon>
        <taxon>Centaurea</taxon>
    </lineage>
</organism>
<keyword evidence="1" id="KW-0812">Transmembrane</keyword>
<sequence>MTSFDYEDFSPNKIPLALILATVFTLFSKCHVKKKDIRKFLNHISVSYKAKIEEGDNYLR</sequence>
<gene>
    <name evidence="2" type="ORF">OSB04_004030</name>
</gene>
<evidence type="ECO:0000256" key="1">
    <source>
        <dbReference type="SAM" id="Phobius"/>
    </source>
</evidence>
<accession>A0AA38TWA5</accession>
<protein>
    <submittedName>
        <fullName evidence="2">Uncharacterized protein</fullName>
    </submittedName>
</protein>
<evidence type="ECO:0000313" key="3">
    <source>
        <dbReference type="Proteomes" id="UP001172457"/>
    </source>
</evidence>
<dbReference type="Proteomes" id="UP001172457">
    <property type="component" value="Chromosome 1"/>
</dbReference>
<dbReference type="GO" id="GO:0019843">
    <property type="term" value="F:rRNA binding"/>
    <property type="evidence" value="ECO:0007669"/>
    <property type="project" value="InterPro"/>
</dbReference>
<keyword evidence="1" id="KW-1133">Transmembrane helix</keyword>
<keyword evidence="3" id="KW-1185">Reference proteome</keyword>
<feature type="transmembrane region" description="Helical" evidence="1">
    <location>
        <begin position="14"/>
        <end position="32"/>
    </location>
</feature>
<name>A0AA38TWA5_9ASTR</name>
<proteinExistence type="predicted"/>
<evidence type="ECO:0000313" key="2">
    <source>
        <dbReference type="EMBL" id="KAJ9568064.1"/>
    </source>
</evidence>
<dbReference type="EMBL" id="JARYMX010000001">
    <property type="protein sequence ID" value="KAJ9568064.1"/>
    <property type="molecule type" value="Genomic_DNA"/>
</dbReference>
<dbReference type="GO" id="GO:0005840">
    <property type="term" value="C:ribosome"/>
    <property type="evidence" value="ECO:0007669"/>
    <property type="project" value="InterPro"/>
</dbReference>
<dbReference type="GO" id="GO:0006412">
    <property type="term" value="P:translation"/>
    <property type="evidence" value="ECO:0007669"/>
    <property type="project" value="InterPro"/>
</dbReference>
<comment type="caution">
    <text evidence="2">The sequence shown here is derived from an EMBL/GenBank/DDBJ whole genome shotgun (WGS) entry which is preliminary data.</text>
</comment>
<dbReference type="Gene3D" id="3.90.930.12">
    <property type="entry name" value="Ribosomal protein L6, alpha-beta domain"/>
    <property type="match status" value="1"/>
</dbReference>
<keyword evidence="1" id="KW-0472">Membrane</keyword>
<reference evidence="2" key="1">
    <citation type="submission" date="2023-03" db="EMBL/GenBank/DDBJ databases">
        <title>Chromosome-scale reference genome and RAD-based genetic map of yellow starthistle (Centaurea solstitialis) reveal putative structural variation and QTLs associated with invader traits.</title>
        <authorList>
            <person name="Reatini B."/>
            <person name="Cang F.A."/>
            <person name="Jiang Q."/>
            <person name="Mckibben M.T.W."/>
            <person name="Barker M.S."/>
            <person name="Rieseberg L.H."/>
            <person name="Dlugosch K.M."/>
        </authorList>
    </citation>
    <scope>NUCLEOTIDE SEQUENCE</scope>
    <source>
        <strain evidence="2">CAN-66</strain>
        <tissue evidence="2">Leaf</tissue>
    </source>
</reference>